<dbReference type="AlphaFoldDB" id="K0V1E9"/>
<evidence type="ECO:0008006" key="5">
    <source>
        <dbReference type="Google" id="ProtNLM"/>
    </source>
</evidence>
<feature type="compositionally biased region" description="Low complexity" evidence="1">
    <location>
        <begin position="486"/>
        <end position="523"/>
    </location>
</feature>
<evidence type="ECO:0000256" key="1">
    <source>
        <dbReference type="SAM" id="MobiDB-lite"/>
    </source>
</evidence>
<feature type="chain" id="PRO_5003842442" description="PE-PGRS family protein" evidence="2">
    <location>
        <begin position="25"/>
        <end position="523"/>
    </location>
</feature>
<dbReference type="PATRIC" id="fig|1194972.3.peg.1387"/>
<keyword evidence="4" id="KW-1185">Reference proteome</keyword>
<reference evidence="3 4" key="1">
    <citation type="journal article" date="2012" name="J. Bacteriol.">
        <title>Complete Genome Sequence of Mycobacterium vaccae Type Strain ATCC 25954.</title>
        <authorList>
            <person name="Ho Y.S."/>
            <person name="Adroub S.A."/>
            <person name="Abadi M."/>
            <person name="Al Alwan B."/>
            <person name="Alkhateeb R."/>
            <person name="Gao G."/>
            <person name="Ragab A."/>
            <person name="Ali S."/>
            <person name="van Soolingen D."/>
            <person name="Bitter W."/>
            <person name="Pain A."/>
            <person name="Abdallah A.M."/>
        </authorList>
    </citation>
    <scope>NUCLEOTIDE SEQUENCE [LARGE SCALE GENOMIC DNA]</scope>
    <source>
        <strain evidence="3 4">ATCC 25954</strain>
    </source>
</reference>
<dbReference type="EMBL" id="ALQA01000010">
    <property type="protein sequence ID" value="EJZ11165.1"/>
    <property type="molecule type" value="Genomic_DNA"/>
</dbReference>
<feature type="signal peptide" evidence="2">
    <location>
        <begin position="1"/>
        <end position="24"/>
    </location>
</feature>
<gene>
    <name evidence="3" type="ORF">MVAC_06892</name>
</gene>
<dbReference type="RefSeq" id="WP_003931004.1">
    <property type="nucleotide sequence ID" value="NZ_JH814692.1"/>
</dbReference>
<feature type="compositionally biased region" description="Acidic residues" evidence="1">
    <location>
        <begin position="475"/>
        <end position="485"/>
    </location>
</feature>
<name>K0V1E9_MYCVA</name>
<proteinExistence type="predicted"/>
<evidence type="ECO:0000313" key="4">
    <source>
        <dbReference type="Proteomes" id="UP000006072"/>
    </source>
</evidence>
<dbReference type="HOGENOM" id="CLU_520562_0_0_11"/>
<comment type="caution">
    <text evidence="3">The sequence shown here is derived from an EMBL/GenBank/DDBJ whole genome shotgun (WGS) entry which is preliminary data.</text>
</comment>
<evidence type="ECO:0000313" key="3">
    <source>
        <dbReference type="EMBL" id="EJZ11165.1"/>
    </source>
</evidence>
<feature type="compositionally biased region" description="Acidic residues" evidence="1">
    <location>
        <begin position="454"/>
        <end position="463"/>
    </location>
</feature>
<sequence length="523" mass="53778">MEISVRPTLKLAGAALSASTIALAVGVAPPPDIWHPQHNERIAVQAAVPAQPPMSLTASDLRLMAAAQALVLDPTPTLVPTPSLIALANAIDNAYEAIEPWVRYGFEVASDVVAWIPWVGIFANQIMVVYNFAESLINSGVFNSTDWLRGDGSALKNVADWVVDLGLAVVWLGIDEVGAWIPLPPIGFYPPRPPAADLPEGFLGDAVVGASHLLADVSNGIWNIWEPIRGGIDRTVGAVSDLLDAVSWVPFVPLINVELTAGWDLIAGGVDALTGFAHDMINAGDQFVTDAIHGAGLVAAIINAFDNTVDSIADRAGQAWQAVVDWVQAQVDFFLAPFGAAVEQAPPPIVETADPQNSRQSLTLSAAVTVGSTDDAVTADRKGAEASGSAEGAVPDTVDLSQPPEETAEEQPVPDEDVTTPDAGTVPVPAADGAPIEEVGPADDDILGEVGEGTLDEADDGGTVEETSGTKDAGDDVEATEDAEPATETTAPDSPRARGSSADPGAQAPPGGAEAAGGARDAA</sequence>
<organism evidence="3 4">
    <name type="scientific">Mycolicibacterium vaccae ATCC 25954</name>
    <dbReference type="NCBI Taxonomy" id="1194972"/>
    <lineage>
        <taxon>Bacteria</taxon>
        <taxon>Bacillati</taxon>
        <taxon>Actinomycetota</taxon>
        <taxon>Actinomycetes</taxon>
        <taxon>Mycobacteriales</taxon>
        <taxon>Mycobacteriaceae</taxon>
        <taxon>Mycolicibacterium</taxon>
    </lineage>
</organism>
<protein>
    <recommendedName>
        <fullName evidence="5">PE-PGRS family protein</fullName>
    </recommendedName>
</protein>
<feature type="compositionally biased region" description="Acidic residues" evidence="1">
    <location>
        <begin position="406"/>
        <end position="419"/>
    </location>
</feature>
<accession>K0V1E9</accession>
<dbReference type="Proteomes" id="UP000006072">
    <property type="component" value="Unassembled WGS sequence"/>
</dbReference>
<feature type="region of interest" description="Disordered" evidence="1">
    <location>
        <begin position="375"/>
        <end position="523"/>
    </location>
</feature>
<evidence type="ECO:0000256" key="2">
    <source>
        <dbReference type="SAM" id="SignalP"/>
    </source>
</evidence>
<keyword evidence="2" id="KW-0732">Signal</keyword>
<dbReference type="eggNOG" id="ENOG50329KU">
    <property type="taxonomic scope" value="Bacteria"/>
</dbReference>